<sequence>MVVVDMNDVESKVVLEEGVVAVEPVEVVVDNVVPEVEEVSDVTDEELLVELPLVLMDTLVLPPVPLEVEVEVVEMPVVRVDVKELLLVPKEVVVFPPMGPTPLLLERDVVVLVMLVEVTVLSLAAVELVNMLREAEVDGELDVFAPPVLLPKVLVDALGVLDEPEDVEPPIGPMPLPLPLPDEEDVESTEVLDDSWVVVG</sequence>
<dbReference type="EMBL" id="LVYI01000002">
    <property type="protein sequence ID" value="OAP62582.1"/>
    <property type="molecule type" value="Genomic_DNA"/>
</dbReference>
<dbReference type="Proteomes" id="UP000078343">
    <property type="component" value="Unassembled WGS sequence"/>
</dbReference>
<gene>
    <name evidence="1" type="ORF">AYL99_01809</name>
</gene>
<accession>A0A178ZSE2</accession>
<keyword evidence="2" id="KW-1185">Reference proteome</keyword>
<organism evidence="1 2">
    <name type="scientific">Fonsecaea erecta</name>
    <dbReference type="NCBI Taxonomy" id="1367422"/>
    <lineage>
        <taxon>Eukaryota</taxon>
        <taxon>Fungi</taxon>
        <taxon>Dikarya</taxon>
        <taxon>Ascomycota</taxon>
        <taxon>Pezizomycotina</taxon>
        <taxon>Eurotiomycetes</taxon>
        <taxon>Chaetothyriomycetidae</taxon>
        <taxon>Chaetothyriales</taxon>
        <taxon>Herpotrichiellaceae</taxon>
        <taxon>Fonsecaea</taxon>
    </lineage>
</organism>
<reference evidence="1 2" key="1">
    <citation type="submission" date="2016-04" db="EMBL/GenBank/DDBJ databases">
        <title>Draft genome of Fonsecaea erecta CBS 125763.</title>
        <authorList>
            <person name="Weiss V.A."/>
            <person name="Vicente V.A."/>
            <person name="Raittz R.T."/>
            <person name="Moreno L.F."/>
            <person name="De Souza E.M."/>
            <person name="Pedrosa F.O."/>
            <person name="Steffens M.B."/>
            <person name="Faoro H."/>
            <person name="Tadra-Sfeir M.Z."/>
            <person name="Najafzadeh M.J."/>
            <person name="Felipe M.S."/>
            <person name="Teixeira M."/>
            <person name="Sun J."/>
            <person name="Xi L."/>
            <person name="Gomes R."/>
            <person name="De Azevedo C.M."/>
            <person name="Salgado C.G."/>
            <person name="Da Silva M.B."/>
            <person name="Nascimento M.F."/>
            <person name="Queiroz-Telles F."/>
            <person name="Attili D.S."/>
            <person name="Gorbushina A."/>
        </authorList>
    </citation>
    <scope>NUCLEOTIDE SEQUENCE [LARGE SCALE GENOMIC DNA]</scope>
    <source>
        <strain evidence="1 2">CBS 125763</strain>
    </source>
</reference>
<dbReference type="AlphaFoldDB" id="A0A178ZSE2"/>
<evidence type="ECO:0000313" key="2">
    <source>
        <dbReference type="Proteomes" id="UP000078343"/>
    </source>
</evidence>
<dbReference type="GeneID" id="30005979"/>
<proteinExistence type="predicted"/>
<protein>
    <submittedName>
        <fullName evidence="1">Uncharacterized protein</fullName>
    </submittedName>
</protein>
<dbReference type="RefSeq" id="XP_018695949.1">
    <property type="nucleotide sequence ID" value="XM_018833325.1"/>
</dbReference>
<name>A0A178ZSE2_9EURO</name>
<evidence type="ECO:0000313" key="1">
    <source>
        <dbReference type="EMBL" id="OAP62582.1"/>
    </source>
</evidence>
<comment type="caution">
    <text evidence="1">The sequence shown here is derived from an EMBL/GenBank/DDBJ whole genome shotgun (WGS) entry which is preliminary data.</text>
</comment>